<dbReference type="PROSITE" id="PS51352">
    <property type="entry name" value="THIOREDOXIN_2"/>
    <property type="match status" value="1"/>
</dbReference>
<dbReference type="AlphaFoldDB" id="A0A1M4W4G7"/>
<dbReference type="PANTHER" id="PTHR42852:SF6">
    <property type="entry name" value="THIOL:DISULFIDE INTERCHANGE PROTEIN DSBE"/>
    <property type="match status" value="1"/>
</dbReference>
<dbReference type="InterPro" id="IPR017937">
    <property type="entry name" value="Thioredoxin_CS"/>
</dbReference>
<dbReference type="Proteomes" id="UP000242857">
    <property type="component" value="Unassembled WGS sequence"/>
</dbReference>
<dbReference type="EMBL" id="FQUK01000014">
    <property type="protein sequence ID" value="SHE76116.1"/>
    <property type="molecule type" value="Genomic_DNA"/>
</dbReference>
<reference evidence="7" key="1">
    <citation type="submission" date="2016-11" db="EMBL/GenBank/DDBJ databases">
        <authorList>
            <person name="Varghese N."/>
            <person name="Submissions S."/>
        </authorList>
    </citation>
    <scope>NUCLEOTIDE SEQUENCE [LARGE SCALE GENOMIC DNA]</scope>
    <source>
        <strain evidence="7">DSM 14834</strain>
    </source>
</reference>
<accession>A0A1M4W4G7</accession>
<feature type="domain" description="Thioredoxin" evidence="5">
    <location>
        <begin position="61"/>
        <end position="204"/>
    </location>
</feature>
<keyword evidence="6" id="KW-0413">Isomerase</keyword>
<evidence type="ECO:0000256" key="1">
    <source>
        <dbReference type="ARBA" id="ARBA00004196"/>
    </source>
</evidence>
<keyword evidence="2" id="KW-0201">Cytochrome c-type biogenesis</keyword>
<protein>
    <submittedName>
        <fullName evidence="6">Thiol-disulfide isomerase or thioredoxin</fullName>
    </submittedName>
</protein>
<evidence type="ECO:0000256" key="4">
    <source>
        <dbReference type="ARBA" id="ARBA00023284"/>
    </source>
</evidence>
<gene>
    <name evidence="6" type="ORF">SAMN02745204_01081</name>
</gene>
<dbReference type="InterPro" id="IPR036249">
    <property type="entry name" value="Thioredoxin-like_sf"/>
</dbReference>
<evidence type="ECO:0000313" key="7">
    <source>
        <dbReference type="Proteomes" id="UP000242857"/>
    </source>
</evidence>
<dbReference type="PANTHER" id="PTHR42852">
    <property type="entry name" value="THIOL:DISULFIDE INTERCHANGE PROTEIN DSBE"/>
    <property type="match status" value="1"/>
</dbReference>
<sequence length="209" mass="21937">MAGYGRVLLVATLAALAGAVTSLWLEPRGLYRLAGSAAGQQLLQAATQARAPTPPPGVRPARLGEPMPAMTLSDLDGRPVQIPQAWRGRPTLVNLWASWCAPCLKEMPDLQAFATHQGQTGVQVVGIALDDTEAVRAFLAAHAITYLVLLDTPGPADAGVRLGNTAGVLPYSVLIAADGRLLKTRIGPFADLAEIRAWAAPASSHPQDR</sequence>
<dbReference type="InterPro" id="IPR013766">
    <property type="entry name" value="Thioredoxin_domain"/>
</dbReference>
<name>A0A1M4W4G7_9GAMM</name>
<dbReference type="GO" id="GO:0030313">
    <property type="term" value="C:cell envelope"/>
    <property type="evidence" value="ECO:0007669"/>
    <property type="project" value="UniProtKB-SubCell"/>
</dbReference>
<comment type="subcellular location">
    <subcellularLocation>
        <location evidence="1">Cell envelope</location>
    </subcellularLocation>
</comment>
<dbReference type="Gene3D" id="3.40.30.10">
    <property type="entry name" value="Glutaredoxin"/>
    <property type="match status" value="1"/>
</dbReference>
<evidence type="ECO:0000313" key="6">
    <source>
        <dbReference type="EMBL" id="SHE76116.1"/>
    </source>
</evidence>
<dbReference type="RefSeq" id="WP_084602361.1">
    <property type="nucleotide sequence ID" value="NZ_FQUK01000014.1"/>
</dbReference>
<proteinExistence type="predicted"/>
<dbReference type="CDD" id="cd02966">
    <property type="entry name" value="TlpA_like_family"/>
    <property type="match status" value="1"/>
</dbReference>
<keyword evidence="3" id="KW-1015">Disulfide bond</keyword>
<dbReference type="Pfam" id="PF08534">
    <property type="entry name" value="Redoxin"/>
    <property type="match status" value="1"/>
</dbReference>
<keyword evidence="7" id="KW-1185">Reference proteome</keyword>
<keyword evidence="4" id="KW-0676">Redox-active center</keyword>
<dbReference type="PROSITE" id="PS00194">
    <property type="entry name" value="THIOREDOXIN_1"/>
    <property type="match status" value="1"/>
</dbReference>
<evidence type="ECO:0000256" key="2">
    <source>
        <dbReference type="ARBA" id="ARBA00022748"/>
    </source>
</evidence>
<dbReference type="STRING" id="213588.SAMN02745204_01081"/>
<dbReference type="SUPFAM" id="SSF52833">
    <property type="entry name" value="Thioredoxin-like"/>
    <property type="match status" value="1"/>
</dbReference>
<dbReference type="InterPro" id="IPR050553">
    <property type="entry name" value="Thioredoxin_ResA/DsbE_sf"/>
</dbReference>
<organism evidence="6 7">
    <name type="scientific">Thermomonas hydrothermalis</name>
    <dbReference type="NCBI Taxonomy" id="213588"/>
    <lineage>
        <taxon>Bacteria</taxon>
        <taxon>Pseudomonadati</taxon>
        <taxon>Pseudomonadota</taxon>
        <taxon>Gammaproteobacteria</taxon>
        <taxon>Lysobacterales</taxon>
        <taxon>Lysobacteraceae</taxon>
        <taxon>Thermomonas</taxon>
    </lineage>
</organism>
<dbReference type="GO" id="GO:0017004">
    <property type="term" value="P:cytochrome complex assembly"/>
    <property type="evidence" value="ECO:0007669"/>
    <property type="project" value="UniProtKB-KW"/>
</dbReference>
<evidence type="ECO:0000259" key="5">
    <source>
        <dbReference type="PROSITE" id="PS51352"/>
    </source>
</evidence>
<dbReference type="GO" id="GO:0016853">
    <property type="term" value="F:isomerase activity"/>
    <property type="evidence" value="ECO:0007669"/>
    <property type="project" value="UniProtKB-KW"/>
</dbReference>
<evidence type="ECO:0000256" key="3">
    <source>
        <dbReference type="ARBA" id="ARBA00023157"/>
    </source>
</evidence>
<dbReference type="InterPro" id="IPR013740">
    <property type="entry name" value="Redoxin"/>
</dbReference>
<dbReference type="GO" id="GO:0015036">
    <property type="term" value="F:disulfide oxidoreductase activity"/>
    <property type="evidence" value="ECO:0007669"/>
    <property type="project" value="UniProtKB-ARBA"/>
</dbReference>